<reference evidence="2 3" key="1">
    <citation type="journal article" date="2012" name="PLoS Pathog.">
        <title>Diverse lifestyles and strategies of plant pathogenesis encoded in the genomes of eighteen Dothideomycetes fungi.</title>
        <authorList>
            <person name="Ohm R.A."/>
            <person name="Feau N."/>
            <person name="Henrissat B."/>
            <person name="Schoch C.L."/>
            <person name="Horwitz B.A."/>
            <person name="Barry K.W."/>
            <person name="Condon B.J."/>
            <person name="Copeland A.C."/>
            <person name="Dhillon B."/>
            <person name="Glaser F."/>
            <person name="Hesse C.N."/>
            <person name="Kosti I."/>
            <person name="LaButti K."/>
            <person name="Lindquist E.A."/>
            <person name="Lucas S."/>
            <person name="Salamov A.A."/>
            <person name="Bradshaw R.E."/>
            <person name="Ciuffetti L."/>
            <person name="Hamelin R.C."/>
            <person name="Kema G.H.J."/>
            <person name="Lawrence C."/>
            <person name="Scott J.A."/>
            <person name="Spatafora J.W."/>
            <person name="Turgeon B.G."/>
            <person name="de Wit P.J.G.M."/>
            <person name="Zhong S."/>
            <person name="Goodwin S.B."/>
            <person name="Grigoriev I.V."/>
        </authorList>
    </citation>
    <scope>NUCLEOTIDE SEQUENCE [LARGE SCALE GENOMIC DNA]</scope>
    <source>
        <strain evidence="2 3">UAMH 10762</strain>
    </source>
</reference>
<dbReference type="AlphaFoldDB" id="M2MGQ3"/>
<dbReference type="RefSeq" id="XP_007677177.1">
    <property type="nucleotide sequence ID" value="XM_007678987.1"/>
</dbReference>
<dbReference type="OrthoDB" id="3865732at2759"/>
<feature type="compositionally biased region" description="Basic and acidic residues" evidence="1">
    <location>
        <begin position="279"/>
        <end position="294"/>
    </location>
</feature>
<gene>
    <name evidence="2" type="ORF">BAUCODRAFT_505304</name>
</gene>
<dbReference type="eggNOG" id="ENOG502RM77">
    <property type="taxonomic scope" value="Eukaryota"/>
</dbReference>
<dbReference type="Proteomes" id="UP000011761">
    <property type="component" value="Unassembled WGS sequence"/>
</dbReference>
<accession>M2MGQ3</accession>
<keyword evidence="3" id="KW-1185">Reference proteome</keyword>
<evidence type="ECO:0000313" key="3">
    <source>
        <dbReference type="Proteomes" id="UP000011761"/>
    </source>
</evidence>
<dbReference type="HOGENOM" id="CLU_946604_0_0_1"/>
<proteinExistence type="predicted"/>
<evidence type="ECO:0000313" key="2">
    <source>
        <dbReference type="EMBL" id="EMC95821.1"/>
    </source>
</evidence>
<name>M2MGQ3_BAUPA</name>
<organism evidence="2 3">
    <name type="scientific">Baudoinia panamericana (strain UAMH 10762)</name>
    <name type="common">Angels' share fungus</name>
    <name type="synonym">Baudoinia compniacensis (strain UAMH 10762)</name>
    <dbReference type="NCBI Taxonomy" id="717646"/>
    <lineage>
        <taxon>Eukaryota</taxon>
        <taxon>Fungi</taxon>
        <taxon>Dikarya</taxon>
        <taxon>Ascomycota</taxon>
        <taxon>Pezizomycotina</taxon>
        <taxon>Dothideomycetes</taxon>
        <taxon>Dothideomycetidae</taxon>
        <taxon>Mycosphaerellales</taxon>
        <taxon>Teratosphaeriaceae</taxon>
        <taxon>Baudoinia</taxon>
    </lineage>
</organism>
<feature type="region of interest" description="Disordered" evidence="1">
    <location>
        <begin position="275"/>
        <end position="294"/>
    </location>
</feature>
<sequence length="294" mass="33440">MTATDLLDVMARTRHPRAWVRRRIPVTTMDSDLWMPPGISTSMWQHSLNDLCHEPSPPRSYEDLSDNNVLTPAFSAFSLGRADGVAQANRARGARRYQGAVPFERAVDTLCQALHSAMKHCKGIKDHFDKTIEASSIALWAPPRAVDALWTMNVEWDGVDRSRRAHFPEQQPAPEVVTFQGIIARFENAMKAMAHCSGPRLDYLEYADHKLSPEVFRNTLSKLKVTLKGVEELMQSVRKDRGLMEPLIKDLMAATQLLDDIGPLWVPRPRTTAAKSRRWMQEGDDHERPWYRGD</sequence>
<protein>
    <submittedName>
        <fullName evidence="2">Uncharacterized protein</fullName>
    </submittedName>
</protein>
<dbReference type="EMBL" id="KB445556">
    <property type="protein sequence ID" value="EMC95821.1"/>
    <property type="molecule type" value="Genomic_DNA"/>
</dbReference>
<evidence type="ECO:0000256" key="1">
    <source>
        <dbReference type="SAM" id="MobiDB-lite"/>
    </source>
</evidence>
<dbReference type="GeneID" id="19114980"/>
<dbReference type="KEGG" id="bcom:BAUCODRAFT_505304"/>